<keyword evidence="8" id="KW-1185">Reference proteome</keyword>
<dbReference type="Gene3D" id="6.10.140.2220">
    <property type="match status" value="1"/>
</dbReference>
<dbReference type="AlphaFoldDB" id="A0AAD3H1Z4"/>
<gene>
    <name evidence="7" type="ORF">CTEN210_03865</name>
</gene>
<name>A0AAD3H1Z4_9STRA</name>
<evidence type="ECO:0000259" key="6">
    <source>
        <dbReference type="PROSITE" id="PS50865"/>
    </source>
</evidence>
<proteinExistence type="predicted"/>
<organism evidence="7 8">
    <name type="scientific">Chaetoceros tenuissimus</name>
    <dbReference type="NCBI Taxonomy" id="426638"/>
    <lineage>
        <taxon>Eukaryota</taxon>
        <taxon>Sar</taxon>
        <taxon>Stramenopiles</taxon>
        <taxon>Ochrophyta</taxon>
        <taxon>Bacillariophyta</taxon>
        <taxon>Coscinodiscophyceae</taxon>
        <taxon>Chaetocerotophycidae</taxon>
        <taxon>Chaetocerotales</taxon>
        <taxon>Chaetocerotaceae</taxon>
        <taxon>Chaetoceros</taxon>
    </lineage>
</organism>
<evidence type="ECO:0000256" key="5">
    <source>
        <dbReference type="SAM" id="MobiDB-lite"/>
    </source>
</evidence>
<keyword evidence="2 4" id="KW-0863">Zinc-finger</keyword>
<dbReference type="PROSITE" id="PS50865">
    <property type="entry name" value="ZF_MYND_2"/>
    <property type="match status" value="1"/>
</dbReference>
<evidence type="ECO:0000256" key="1">
    <source>
        <dbReference type="ARBA" id="ARBA00022723"/>
    </source>
</evidence>
<feature type="region of interest" description="Disordered" evidence="5">
    <location>
        <begin position="1"/>
        <end position="68"/>
    </location>
</feature>
<evidence type="ECO:0000313" key="7">
    <source>
        <dbReference type="EMBL" id="GFH47390.1"/>
    </source>
</evidence>
<dbReference type="SUPFAM" id="SSF144232">
    <property type="entry name" value="HIT/MYND zinc finger-like"/>
    <property type="match status" value="1"/>
</dbReference>
<evidence type="ECO:0000256" key="3">
    <source>
        <dbReference type="ARBA" id="ARBA00022833"/>
    </source>
</evidence>
<comment type="caution">
    <text evidence="7">The sequence shown here is derived from an EMBL/GenBank/DDBJ whole genome shotgun (WGS) entry which is preliminary data.</text>
</comment>
<feature type="domain" description="MYND-type" evidence="6">
    <location>
        <begin position="541"/>
        <end position="578"/>
    </location>
</feature>
<dbReference type="GO" id="GO:0008270">
    <property type="term" value="F:zinc ion binding"/>
    <property type="evidence" value="ECO:0007669"/>
    <property type="project" value="UniProtKB-KW"/>
</dbReference>
<keyword evidence="1" id="KW-0479">Metal-binding</keyword>
<evidence type="ECO:0000256" key="2">
    <source>
        <dbReference type="ARBA" id="ARBA00022771"/>
    </source>
</evidence>
<dbReference type="EMBL" id="BLLK01000023">
    <property type="protein sequence ID" value="GFH47390.1"/>
    <property type="molecule type" value="Genomic_DNA"/>
</dbReference>
<evidence type="ECO:0000256" key="4">
    <source>
        <dbReference type="PROSITE-ProRule" id="PRU00134"/>
    </source>
</evidence>
<accession>A0AAD3H1Z4</accession>
<protein>
    <recommendedName>
        <fullName evidence="6">MYND-type domain-containing protein</fullName>
    </recommendedName>
</protein>
<feature type="compositionally biased region" description="Basic residues" evidence="5">
    <location>
        <begin position="1"/>
        <end position="12"/>
    </location>
</feature>
<dbReference type="InterPro" id="IPR002893">
    <property type="entry name" value="Znf_MYND"/>
</dbReference>
<evidence type="ECO:0000313" key="8">
    <source>
        <dbReference type="Proteomes" id="UP001054902"/>
    </source>
</evidence>
<reference evidence="7 8" key="1">
    <citation type="journal article" date="2021" name="Sci. Rep.">
        <title>The genome of the diatom Chaetoceros tenuissimus carries an ancient integrated fragment of an extant virus.</title>
        <authorList>
            <person name="Hongo Y."/>
            <person name="Kimura K."/>
            <person name="Takaki Y."/>
            <person name="Yoshida Y."/>
            <person name="Baba S."/>
            <person name="Kobayashi G."/>
            <person name="Nagasaki K."/>
            <person name="Hano T."/>
            <person name="Tomaru Y."/>
        </authorList>
    </citation>
    <scope>NUCLEOTIDE SEQUENCE [LARGE SCALE GENOMIC DNA]</scope>
    <source>
        <strain evidence="7 8">NIES-3715</strain>
    </source>
</reference>
<sequence length="581" mass="65893">MGKKGKRRTRKSTRSDVAVAAASQEQSKERTKSSSRKSSFSVAESESESFCIPDPPEPTTTNYIDRPPPSLDGMVSYLSNLDERLNDILTSKRKKASLPTNDQLARLKSKTARRVATALSRFEIARELIGNQFDVTTKLGKLQLFNLSMDDLVNDEAVLEASVHMIAGLADTDLRLCPCVGQAMLEKWPTPMLQCFVPVEYYPLNQGEMQMHQLSNEEFVVLLATTVVVGSTNIFGSYQQSLRLVHELYLQAKNIEWSKFSSNKLLKGLTEETCHNALANAGIRIYRLLYRKKKADRCEGPTDVKFSSKALLKKIEEFARDLMKNSESGESEFVMGWIAEQNGYVFDIHPLSVEADALHWYTKAYTKADKYGNDFISSEARIQAANSIQSCGEGAIVAIPNKVFLRRDFRTQFGGKGKQEEKELSVHSLFYSDQHHLQMAVDREWERLESGIPLIELTTEEDLVICWKKSLTLWNEAMEYYDSMADIGMGYFIYAETAAWENVLPQIKHLIDELKISLEYNFILPVVRIGNTKRDVGVQMCENCNNCDGNKKCSRCRKVVYSSCDCQKAHWAKHKLTCCKK</sequence>
<feature type="compositionally biased region" description="Low complexity" evidence="5">
    <location>
        <begin position="36"/>
        <end position="50"/>
    </location>
</feature>
<keyword evidence="3" id="KW-0862">Zinc</keyword>
<dbReference type="Proteomes" id="UP001054902">
    <property type="component" value="Unassembled WGS sequence"/>
</dbReference>